<dbReference type="EMBL" id="CAKKNE010000002">
    <property type="protein sequence ID" value="CAH0369275.1"/>
    <property type="molecule type" value="Genomic_DNA"/>
</dbReference>
<organism evidence="2 3">
    <name type="scientific">Pelagomonas calceolata</name>
    <dbReference type="NCBI Taxonomy" id="35677"/>
    <lineage>
        <taxon>Eukaryota</taxon>
        <taxon>Sar</taxon>
        <taxon>Stramenopiles</taxon>
        <taxon>Ochrophyta</taxon>
        <taxon>Pelagophyceae</taxon>
        <taxon>Pelagomonadales</taxon>
        <taxon>Pelagomonadaceae</taxon>
        <taxon>Pelagomonas</taxon>
    </lineage>
</organism>
<dbReference type="Proteomes" id="UP000789595">
    <property type="component" value="Unassembled WGS sequence"/>
</dbReference>
<evidence type="ECO:0000313" key="2">
    <source>
        <dbReference type="EMBL" id="CAH0369275.1"/>
    </source>
</evidence>
<keyword evidence="1" id="KW-1133">Transmembrane helix</keyword>
<feature type="transmembrane region" description="Helical" evidence="1">
    <location>
        <begin position="30"/>
        <end position="53"/>
    </location>
</feature>
<keyword evidence="1" id="KW-0472">Membrane</keyword>
<sequence length="160" mass="18186">MILASTNFLEFWERSWSHSLRGSNPNLRSFASYFALAFTTPSASGVLPLYVFISTHCRKTMTSRLLLRAIFLALRAHKTNRGSSILSPQYSRALLYMALGPSSLDAYLCHARMRCKHLLAMACLEARCLCTGSSVTSQAFVRSTWNHFRRHLRCMTRLCN</sequence>
<name>A0A8J2SCH6_9STRA</name>
<keyword evidence="3" id="KW-1185">Reference proteome</keyword>
<gene>
    <name evidence="2" type="ORF">PECAL_2P23930</name>
</gene>
<dbReference type="AlphaFoldDB" id="A0A8J2SCH6"/>
<evidence type="ECO:0000313" key="3">
    <source>
        <dbReference type="Proteomes" id="UP000789595"/>
    </source>
</evidence>
<comment type="caution">
    <text evidence="2">The sequence shown here is derived from an EMBL/GenBank/DDBJ whole genome shotgun (WGS) entry which is preliminary data.</text>
</comment>
<reference evidence="2" key="1">
    <citation type="submission" date="2021-11" db="EMBL/GenBank/DDBJ databases">
        <authorList>
            <consortium name="Genoscope - CEA"/>
            <person name="William W."/>
        </authorList>
    </citation>
    <scope>NUCLEOTIDE SEQUENCE</scope>
</reference>
<proteinExistence type="predicted"/>
<accession>A0A8J2SCH6</accession>
<keyword evidence="1" id="KW-0812">Transmembrane</keyword>
<protein>
    <submittedName>
        <fullName evidence="2">Uncharacterized protein</fullName>
    </submittedName>
</protein>
<evidence type="ECO:0000256" key="1">
    <source>
        <dbReference type="SAM" id="Phobius"/>
    </source>
</evidence>